<proteinExistence type="predicted"/>
<accession>A0ABN1HXD6</accession>
<name>A0ABN1HXD6_9ACTN</name>
<dbReference type="RefSeq" id="WP_344007595.1">
    <property type="nucleotide sequence ID" value="NZ_BAAAGU010000103.1"/>
</dbReference>
<feature type="compositionally biased region" description="Basic and acidic residues" evidence="1">
    <location>
        <begin position="124"/>
        <end position="141"/>
    </location>
</feature>
<dbReference type="Proteomes" id="UP001500724">
    <property type="component" value="Unassembled WGS sequence"/>
</dbReference>
<evidence type="ECO:0000313" key="3">
    <source>
        <dbReference type="Proteomes" id="UP001500724"/>
    </source>
</evidence>
<evidence type="ECO:0000313" key="2">
    <source>
        <dbReference type="EMBL" id="GAA0671516.1"/>
    </source>
</evidence>
<protein>
    <submittedName>
        <fullName evidence="2">Uncharacterized protein</fullName>
    </submittedName>
</protein>
<organism evidence="2 3">
    <name type="scientific">Streptomyces thermocarboxydovorans</name>
    <dbReference type="NCBI Taxonomy" id="59298"/>
    <lineage>
        <taxon>Bacteria</taxon>
        <taxon>Bacillati</taxon>
        <taxon>Actinomycetota</taxon>
        <taxon>Actinomycetes</taxon>
        <taxon>Kitasatosporales</taxon>
        <taxon>Streptomycetaceae</taxon>
        <taxon>Streptomyces</taxon>
    </lineage>
</organism>
<evidence type="ECO:0000256" key="1">
    <source>
        <dbReference type="SAM" id="MobiDB-lite"/>
    </source>
</evidence>
<feature type="region of interest" description="Disordered" evidence="1">
    <location>
        <begin position="72"/>
        <end position="101"/>
    </location>
</feature>
<keyword evidence="3" id="KW-1185">Reference proteome</keyword>
<gene>
    <name evidence="2" type="ORF">GCM10009535_59040</name>
</gene>
<sequence>MTDTMAARLMATLRGDDSRYEAPEPKADATTLALLRQGRDEDTAKYAATVHKSNAEGRQEHERAVHKRASELRAQGVHHPESTARMELHMAAQKRSEEAERKAVYDAMVSGNRAEMEANSTPALRERVKASTTQQREERARRQFDKLLAEIRASA</sequence>
<comment type="caution">
    <text evidence="2">The sequence shown here is derived from an EMBL/GenBank/DDBJ whole genome shotgun (WGS) entry which is preliminary data.</text>
</comment>
<feature type="compositionally biased region" description="Basic and acidic residues" evidence="1">
    <location>
        <begin position="78"/>
        <end position="101"/>
    </location>
</feature>
<feature type="region of interest" description="Disordered" evidence="1">
    <location>
        <begin position="113"/>
        <end position="141"/>
    </location>
</feature>
<reference evidence="2 3" key="1">
    <citation type="journal article" date="2019" name="Int. J. Syst. Evol. Microbiol.">
        <title>The Global Catalogue of Microorganisms (GCM) 10K type strain sequencing project: providing services to taxonomists for standard genome sequencing and annotation.</title>
        <authorList>
            <consortium name="The Broad Institute Genomics Platform"/>
            <consortium name="The Broad Institute Genome Sequencing Center for Infectious Disease"/>
            <person name="Wu L."/>
            <person name="Ma J."/>
        </authorList>
    </citation>
    <scope>NUCLEOTIDE SEQUENCE [LARGE SCALE GENOMIC DNA]</scope>
    <source>
        <strain evidence="2 3">JCM 10367</strain>
    </source>
</reference>
<dbReference type="EMBL" id="BAAAGU010000103">
    <property type="protein sequence ID" value="GAA0671516.1"/>
    <property type="molecule type" value="Genomic_DNA"/>
</dbReference>